<dbReference type="AlphaFoldDB" id="A0A8J2YCQ9"/>
<dbReference type="Gene3D" id="2.60.480.10">
    <property type="entry name" value="eubacterium ventriosum atcc domain"/>
    <property type="match status" value="1"/>
</dbReference>
<dbReference type="EMBL" id="BMHQ01000003">
    <property type="protein sequence ID" value="GGE10858.1"/>
    <property type="molecule type" value="Genomic_DNA"/>
</dbReference>
<feature type="transmembrane region" description="Helical" evidence="1">
    <location>
        <begin position="147"/>
        <end position="165"/>
    </location>
</feature>
<evidence type="ECO:0000256" key="1">
    <source>
        <dbReference type="SAM" id="Phobius"/>
    </source>
</evidence>
<protein>
    <submittedName>
        <fullName evidence="3">Stage V sporulation protein AA</fullName>
    </submittedName>
</protein>
<dbReference type="Pfam" id="PF12164">
    <property type="entry name" value="SporV_AA"/>
    <property type="match status" value="1"/>
</dbReference>
<feature type="domain" description="Stage V sporulation protein AA" evidence="2">
    <location>
        <begin position="5"/>
        <end position="88"/>
    </location>
</feature>
<comment type="caution">
    <text evidence="3">The sequence shown here is derived from an EMBL/GenBank/DDBJ whole genome shotgun (WGS) entry which is preliminary data.</text>
</comment>
<accession>A0A8J2YCQ9</accession>
<keyword evidence="1" id="KW-1133">Transmembrane helix</keyword>
<evidence type="ECO:0000259" key="2">
    <source>
        <dbReference type="Pfam" id="PF12164"/>
    </source>
</evidence>
<proteinExistence type="predicted"/>
<keyword evidence="4" id="KW-1185">Reference proteome</keyword>
<keyword evidence="1" id="KW-0812">Transmembrane</keyword>
<reference evidence="3" key="1">
    <citation type="journal article" date="2014" name="Int. J. Syst. Evol. Microbiol.">
        <title>Complete genome sequence of Corynebacterium casei LMG S-19264T (=DSM 44701T), isolated from a smear-ripened cheese.</title>
        <authorList>
            <consortium name="US DOE Joint Genome Institute (JGI-PGF)"/>
            <person name="Walter F."/>
            <person name="Albersmeier A."/>
            <person name="Kalinowski J."/>
            <person name="Ruckert C."/>
        </authorList>
    </citation>
    <scope>NUCLEOTIDE SEQUENCE</scope>
    <source>
        <strain evidence="3">CGMCC 1.15179</strain>
    </source>
</reference>
<dbReference type="RefSeq" id="WP_188646829.1">
    <property type="nucleotide sequence ID" value="NZ_BMHQ01000003.1"/>
</dbReference>
<dbReference type="InterPro" id="IPR038548">
    <property type="entry name" value="SporV_AA_N_sf"/>
</dbReference>
<keyword evidence="1" id="KW-0472">Membrane</keyword>
<dbReference type="InterPro" id="IPR021997">
    <property type="entry name" value="SporV_AA"/>
</dbReference>
<evidence type="ECO:0000313" key="3">
    <source>
        <dbReference type="EMBL" id="GGE10858.1"/>
    </source>
</evidence>
<reference evidence="3" key="2">
    <citation type="submission" date="2020-09" db="EMBL/GenBank/DDBJ databases">
        <authorList>
            <person name="Sun Q."/>
            <person name="Zhou Y."/>
        </authorList>
    </citation>
    <scope>NUCLEOTIDE SEQUENCE</scope>
    <source>
        <strain evidence="3">CGMCC 1.15179</strain>
    </source>
</reference>
<sequence length="208" mass="23639">MGTDLVYLQLKKRVKARVGEILLLRDLAQLLTGEDHEDLGYLPILRLGKDQGSHMVVDVMDVLRKIRQQYPDVEVRSVGPLQTIIEVEAVYKVPSGVLVALVWLLLFVGSALAIMNFHTDVSMKAVHERIYYLITGEHNSKPLLLQIPYSIGIGLGMVLFFNHLFKRKFNDEPSPLELEVFLYQENIDQFVIDHEKSKDRGDRNGPSG</sequence>
<feature type="transmembrane region" description="Helical" evidence="1">
    <location>
        <begin position="97"/>
        <end position="117"/>
    </location>
</feature>
<name>A0A8J2YCQ9_9BACL</name>
<dbReference type="Proteomes" id="UP000625210">
    <property type="component" value="Unassembled WGS sequence"/>
</dbReference>
<evidence type="ECO:0000313" key="4">
    <source>
        <dbReference type="Proteomes" id="UP000625210"/>
    </source>
</evidence>
<organism evidence="3 4">
    <name type="scientific">Marinithermofilum abyssi</name>
    <dbReference type="NCBI Taxonomy" id="1571185"/>
    <lineage>
        <taxon>Bacteria</taxon>
        <taxon>Bacillati</taxon>
        <taxon>Bacillota</taxon>
        <taxon>Bacilli</taxon>
        <taxon>Bacillales</taxon>
        <taxon>Thermoactinomycetaceae</taxon>
        <taxon>Marinithermofilum</taxon>
    </lineage>
</organism>
<gene>
    <name evidence="3" type="primary">spoVAA</name>
    <name evidence="3" type="ORF">GCM10011571_10210</name>
</gene>